<evidence type="ECO:0000256" key="1">
    <source>
        <dbReference type="SAM" id="MobiDB-lite"/>
    </source>
</evidence>
<keyword evidence="2" id="KW-0472">Membrane</keyword>
<reference evidence="3 4" key="1">
    <citation type="journal article" date="2019" name="Sci. Rep.">
        <title>Comparative genomics of chytrid fungi reveal insights into the obligate biotrophic and pathogenic lifestyle of Synchytrium endobioticum.</title>
        <authorList>
            <person name="van de Vossenberg B.T.L.H."/>
            <person name="Warris S."/>
            <person name="Nguyen H.D.T."/>
            <person name="van Gent-Pelzer M.P.E."/>
            <person name="Joly D.L."/>
            <person name="van de Geest H.C."/>
            <person name="Bonants P.J.M."/>
            <person name="Smith D.S."/>
            <person name="Levesque C.A."/>
            <person name="van der Lee T.A.J."/>
        </authorList>
    </citation>
    <scope>NUCLEOTIDE SEQUENCE [LARGE SCALE GENOMIC DNA]</scope>
    <source>
        <strain evidence="3 4">JEL517</strain>
    </source>
</reference>
<keyword evidence="2" id="KW-0812">Transmembrane</keyword>
<name>A0A507C097_9FUNG</name>
<evidence type="ECO:0000313" key="4">
    <source>
        <dbReference type="Proteomes" id="UP000319731"/>
    </source>
</evidence>
<comment type="caution">
    <text evidence="3">The sequence shown here is derived from an EMBL/GenBank/DDBJ whole genome shotgun (WGS) entry which is preliminary data.</text>
</comment>
<feature type="transmembrane region" description="Helical" evidence="2">
    <location>
        <begin position="69"/>
        <end position="89"/>
    </location>
</feature>
<feature type="compositionally biased region" description="Low complexity" evidence="1">
    <location>
        <begin position="287"/>
        <end position="299"/>
    </location>
</feature>
<feature type="compositionally biased region" description="Polar residues" evidence="1">
    <location>
        <begin position="185"/>
        <end position="205"/>
    </location>
</feature>
<gene>
    <name evidence="3" type="ORF">SmJEL517_g03935</name>
</gene>
<sequence>MILPLLNAADAEQHLDPIQVTTATIKDIGLIKRQIPGSLPTAINFALPSSQPSAISSPVNTKNSAVDDVLIWGTFVLIAFFIPLCMLRYRRKIEACLERWKRKGSKDLPPIILTSIPDSELTLQQQQSIEMDETHLEHVVDHEDEDQPLPIYTKEWDGEVGDLSVLNLVGVEVDGVQLGIISDGMPTSPTSPVESLGSNITSSSPPQSPDRERTRYIMTLPSYEDLLSTSSITIPRHLIKEDDPVSPTEDDDEEEDEYEQDEDEQEDDEDEDEEEHSLPEGNEADESTSLQSSTESSQDTIVDTAISEDYYNRPLPQEPDSPPVTIPRRTASLRNSALRNSLLRRWQDTDSRHSSVETDTVSNNFSWRAGDDDHLDVDEDIRIRPSEILTVQSLNRNIARGRSERFIQHSTDLDRVMTGW</sequence>
<keyword evidence="2" id="KW-1133">Transmembrane helix</keyword>
<evidence type="ECO:0000256" key="2">
    <source>
        <dbReference type="SAM" id="Phobius"/>
    </source>
</evidence>
<dbReference type="AlphaFoldDB" id="A0A507C097"/>
<organism evidence="3 4">
    <name type="scientific">Synchytrium microbalum</name>
    <dbReference type="NCBI Taxonomy" id="1806994"/>
    <lineage>
        <taxon>Eukaryota</taxon>
        <taxon>Fungi</taxon>
        <taxon>Fungi incertae sedis</taxon>
        <taxon>Chytridiomycota</taxon>
        <taxon>Chytridiomycota incertae sedis</taxon>
        <taxon>Chytridiomycetes</taxon>
        <taxon>Synchytriales</taxon>
        <taxon>Synchytriaceae</taxon>
        <taxon>Synchytrium</taxon>
    </lineage>
</organism>
<dbReference type="RefSeq" id="XP_031024184.1">
    <property type="nucleotide sequence ID" value="XM_031169863.1"/>
</dbReference>
<dbReference type="GeneID" id="42005160"/>
<feature type="region of interest" description="Disordered" evidence="1">
    <location>
        <begin position="182"/>
        <end position="212"/>
    </location>
</feature>
<dbReference type="OrthoDB" id="10634894at2759"/>
<dbReference type="Proteomes" id="UP000319731">
    <property type="component" value="Unassembled WGS sequence"/>
</dbReference>
<proteinExistence type="predicted"/>
<evidence type="ECO:0000313" key="3">
    <source>
        <dbReference type="EMBL" id="TPX33112.1"/>
    </source>
</evidence>
<feature type="region of interest" description="Disordered" evidence="1">
    <location>
        <begin position="234"/>
        <end position="299"/>
    </location>
</feature>
<dbReference type="EMBL" id="QEAO01000023">
    <property type="protein sequence ID" value="TPX33112.1"/>
    <property type="molecule type" value="Genomic_DNA"/>
</dbReference>
<feature type="compositionally biased region" description="Acidic residues" evidence="1">
    <location>
        <begin position="248"/>
        <end position="275"/>
    </location>
</feature>
<keyword evidence="4" id="KW-1185">Reference proteome</keyword>
<accession>A0A507C097</accession>
<protein>
    <submittedName>
        <fullName evidence="3">Uncharacterized protein</fullName>
    </submittedName>
</protein>